<evidence type="ECO:0000313" key="2">
    <source>
        <dbReference type="EMBL" id="MCM2532285.1"/>
    </source>
</evidence>
<protein>
    <submittedName>
        <fullName evidence="2">Cupin domain-containing protein</fullName>
    </submittedName>
</protein>
<dbReference type="PANTHER" id="PTHR36114">
    <property type="entry name" value="16.7 KDA PROTEIN IN WHIE LOCUS"/>
    <property type="match status" value="1"/>
</dbReference>
<reference evidence="2 3" key="1">
    <citation type="submission" date="2022-06" db="EMBL/GenBank/DDBJ databases">
        <authorList>
            <person name="Jeon C.O."/>
        </authorList>
    </citation>
    <scope>NUCLEOTIDE SEQUENCE [LARGE SCALE GENOMIC DNA]</scope>
    <source>
        <strain evidence="2 3">KCTC 13943</strain>
    </source>
</reference>
<accession>A0ABT0WA04</accession>
<dbReference type="EMBL" id="JAMQCR010000001">
    <property type="protein sequence ID" value="MCM2532285.1"/>
    <property type="molecule type" value="Genomic_DNA"/>
</dbReference>
<dbReference type="InterPro" id="IPR013096">
    <property type="entry name" value="Cupin_2"/>
</dbReference>
<dbReference type="Pfam" id="PF07883">
    <property type="entry name" value="Cupin_2"/>
    <property type="match status" value="1"/>
</dbReference>
<dbReference type="SUPFAM" id="SSF51182">
    <property type="entry name" value="RmlC-like cupins"/>
    <property type="match status" value="1"/>
</dbReference>
<gene>
    <name evidence="2" type="ORF">NDK43_07650</name>
</gene>
<sequence length="122" mass="14235">MRFTKEKEYAKKGQLEVFNLHELIQDQKDYTNFIVSEVNDHALRIAVINGEFQWHKHDDCDELFFVLEGELFIDLENNETVSLKPGEIFTVPANTMHRTRSNERTVNICFEKASIDINGDNS</sequence>
<dbReference type="PANTHER" id="PTHR36114:SF1">
    <property type="entry name" value="16.7 KDA PROTEIN IN WHIE LOCUS"/>
    <property type="match status" value="1"/>
</dbReference>
<dbReference type="CDD" id="cd02226">
    <property type="entry name" value="cupin_YdbB-like"/>
    <property type="match status" value="1"/>
</dbReference>
<organism evidence="2 3">
    <name type="scientific">Neobacillus pocheonensis</name>
    <dbReference type="NCBI Taxonomy" id="363869"/>
    <lineage>
        <taxon>Bacteria</taxon>
        <taxon>Bacillati</taxon>
        <taxon>Bacillota</taxon>
        <taxon>Bacilli</taxon>
        <taxon>Bacillales</taxon>
        <taxon>Bacillaceae</taxon>
        <taxon>Neobacillus</taxon>
    </lineage>
</organism>
<keyword evidence="3" id="KW-1185">Reference proteome</keyword>
<evidence type="ECO:0000313" key="3">
    <source>
        <dbReference type="Proteomes" id="UP001523262"/>
    </source>
</evidence>
<name>A0ABT0WA04_9BACI</name>
<dbReference type="InterPro" id="IPR011051">
    <property type="entry name" value="RmlC_Cupin_sf"/>
</dbReference>
<evidence type="ECO:0000259" key="1">
    <source>
        <dbReference type="Pfam" id="PF07883"/>
    </source>
</evidence>
<dbReference type="Gene3D" id="2.60.120.10">
    <property type="entry name" value="Jelly Rolls"/>
    <property type="match status" value="1"/>
</dbReference>
<comment type="caution">
    <text evidence="2">The sequence shown here is derived from an EMBL/GenBank/DDBJ whole genome shotgun (WGS) entry which is preliminary data.</text>
</comment>
<proteinExistence type="predicted"/>
<dbReference type="Proteomes" id="UP001523262">
    <property type="component" value="Unassembled WGS sequence"/>
</dbReference>
<dbReference type="InterPro" id="IPR052044">
    <property type="entry name" value="PKS_Associated_Protein"/>
</dbReference>
<dbReference type="InterPro" id="IPR014710">
    <property type="entry name" value="RmlC-like_jellyroll"/>
</dbReference>
<feature type="domain" description="Cupin type-2" evidence="1">
    <location>
        <begin position="50"/>
        <end position="103"/>
    </location>
</feature>